<keyword evidence="2" id="KW-1185">Reference proteome</keyword>
<sequence length="74" mass="8939">MMLDKKNYNPDLMKGFLGSFELCQNVRKHRNSSWRDVGGMVWNKMLIVWIMSTKIWEILMIVKLICRGWRKHIL</sequence>
<evidence type="ECO:0000313" key="1">
    <source>
        <dbReference type="EMBL" id="CAK5076981.1"/>
    </source>
</evidence>
<name>A0ACB0ZF62_MELEN</name>
<gene>
    <name evidence="1" type="ORF">MENTE1834_LOCUS23860</name>
</gene>
<proteinExistence type="predicted"/>
<reference evidence="1" key="1">
    <citation type="submission" date="2023-11" db="EMBL/GenBank/DDBJ databases">
        <authorList>
            <person name="Poullet M."/>
        </authorList>
    </citation>
    <scope>NUCLEOTIDE SEQUENCE</scope>
    <source>
        <strain evidence="1">E1834</strain>
    </source>
</reference>
<accession>A0ACB0ZF62</accession>
<evidence type="ECO:0000313" key="2">
    <source>
        <dbReference type="Proteomes" id="UP001497535"/>
    </source>
</evidence>
<dbReference type="Proteomes" id="UP001497535">
    <property type="component" value="Unassembled WGS sequence"/>
</dbReference>
<comment type="caution">
    <text evidence="1">The sequence shown here is derived from an EMBL/GenBank/DDBJ whole genome shotgun (WGS) entry which is preliminary data.</text>
</comment>
<organism evidence="1 2">
    <name type="scientific">Meloidogyne enterolobii</name>
    <name type="common">Root-knot nematode worm</name>
    <name type="synonym">Meloidogyne mayaguensis</name>
    <dbReference type="NCBI Taxonomy" id="390850"/>
    <lineage>
        <taxon>Eukaryota</taxon>
        <taxon>Metazoa</taxon>
        <taxon>Ecdysozoa</taxon>
        <taxon>Nematoda</taxon>
        <taxon>Chromadorea</taxon>
        <taxon>Rhabditida</taxon>
        <taxon>Tylenchina</taxon>
        <taxon>Tylenchomorpha</taxon>
        <taxon>Tylenchoidea</taxon>
        <taxon>Meloidogynidae</taxon>
        <taxon>Meloidogyninae</taxon>
        <taxon>Meloidogyne</taxon>
    </lineage>
</organism>
<dbReference type="EMBL" id="CAVMJV010000031">
    <property type="protein sequence ID" value="CAK5076981.1"/>
    <property type="molecule type" value="Genomic_DNA"/>
</dbReference>
<protein>
    <submittedName>
        <fullName evidence="1">Uncharacterized protein</fullName>
    </submittedName>
</protein>